<keyword evidence="3" id="KW-1185">Reference proteome</keyword>
<protein>
    <submittedName>
        <fullName evidence="2">Uncharacterized protein</fullName>
    </submittedName>
</protein>
<evidence type="ECO:0000256" key="1">
    <source>
        <dbReference type="SAM" id="MobiDB-lite"/>
    </source>
</evidence>
<sequence length="222" mass="24140">MGGPNDLLPFNIWDETSDTESDENAEVVAEHFLSKIDLPERLKNTIPGPGIALTTTSSGLIHFPPKDPTMQSVVDEGGDSFMTDTGYSGQDQFPTVLNDSSPPISTRTPPTTDNPSGFGPRKPDDTRFHHGSAGVDPLGAHGRLLRPTLPPKTRRGRLIVSGSFGTFENTPTSRFDERGYRLLPMSAFSPTPALLTSTASSMEKKKREGDESEDNKKAKKNR</sequence>
<feature type="region of interest" description="Disordered" evidence="1">
    <location>
        <begin position="57"/>
        <end position="156"/>
    </location>
</feature>
<reference evidence="2" key="1">
    <citation type="journal article" date="2020" name="Stud. Mycol.">
        <title>101 Dothideomycetes genomes: a test case for predicting lifestyles and emergence of pathogens.</title>
        <authorList>
            <person name="Haridas S."/>
            <person name="Albert R."/>
            <person name="Binder M."/>
            <person name="Bloem J."/>
            <person name="Labutti K."/>
            <person name="Salamov A."/>
            <person name="Andreopoulos B."/>
            <person name="Baker S."/>
            <person name="Barry K."/>
            <person name="Bills G."/>
            <person name="Bluhm B."/>
            <person name="Cannon C."/>
            <person name="Castanera R."/>
            <person name="Culley D."/>
            <person name="Daum C."/>
            <person name="Ezra D."/>
            <person name="Gonzalez J."/>
            <person name="Henrissat B."/>
            <person name="Kuo A."/>
            <person name="Liang C."/>
            <person name="Lipzen A."/>
            <person name="Lutzoni F."/>
            <person name="Magnuson J."/>
            <person name="Mondo S."/>
            <person name="Nolan M."/>
            <person name="Ohm R."/>
            <person name="Pangilinan J."/>
            <person name="Park H.-J."/>
            <person name="Ramirez L."/>
            <person name="Alfaro M."/>
            <person name="Sun H."/>
            <person name="Tritt A."/>
            <person name="Yoshinaga Y."/>
            <person name="Zwiers L.-H."/>
            <person name="Turgeon B."/>
            <person name="Goodwin S."/>
            <person name="Spatafora J."/>
            <person name="Crous P."/>
            <person name="Grigoriev I."/>
        </authorList>
    </citation>
    <scope>NUCLEOTIDE SEQUENCE</scope>
    <source>
        <strain evidence="2">CBS 279.74</strain>
    </source>
</reference>
<organism evidence="2 3">
    <name type="scientific">Pleomassaria siparia CBS 279.74</name>
    <dbReference type="NCBI Taxonomy" id="1314801"/>
    <lineage>
        <taxon>Eukaryota</taxon>
        <taxon>Fungi</taxon>
        <taxon>Dikarya</taxon>
        <taxon>Ascomycota</taxon>
        <taxon>Pezizomycotina</taxon>
        <taxon>Dothideomycetes</taxon>
        <taxon>Pleosporomycetidae</taxon>
        <taxon>Pleosporales</taxon>
        <taxon>Pleomassariaceae</taxon>
        <taxon>Pleomassaria</taxon>
    </lineage>
</organism>
<gene>
    <name evidence="2" type="ORF">K504DRAFT_460154</name>
</gene>
<dbReference type="EMBL" id="MU005777">
    <property type="protein sequence ID" value="KAF2706068.1"/>
    <property type="molecule type" value="Genomic_DNA"/>
</dbReference>
<accession>A0A6G1JZT8</accession>
<evidence type="ECO:0000313" key="3">
    <source>
        <dbReference type="Proteomes" id="UP000799428"/>
    </source>
</evidence>
<feature type="compositionally biased region" description="Low complexity" evidence="1">
    <location>
        <begin position="100"/>
        <end position="111"/>
    </location>
</feature>
<dbReference type="AlphaFoldDB" id="A0A6G1JZT8"/>
<proteinExistence type="predicted"/>
<dbReference type="Proteomes" id="UP000799428">
    <property type="component" value="Unassembled WGS sequence"/>
</dbReference>
<name>A0A6G1JZT8_9PLEO</name>
<feature type="compositionally biased region" description="Polar residues" evidence="1">
    <location>
        <begin position="82"/>
        <end position="99"/>
    </location>
</feature>
<feature type="region of interest" description="Disordered" evidence="1">
    <location>
        <begin position="190"/>
        <end position="222"/>
    </location>
</feature>
<evidence type="ECO:0000313" key="2">
    <source>
        <dbReference type="EMBL" id="KAF2706068.1"/>
    </source>
</evidence>
<dbReference type="OrthoDB" id="3795282at2759"/>